<dbReference type="AlphaFoldDB" id="A0A8H3C412"/>
<reference evidence="1" key="1">
    <citation type="submission" date="2021-01" db="EMBL/GenBank/DDBJ databases">
        <authorList>
            <person name="Kaushik A."/>
        </authorList>
    </citation>
    <scope>NUCLEOTIDE SEQUENCE</scope>
    <source>
        <strain evidence="1">AG6-10EEA</strain>
    </source>
</reference>
<gene>
    <name evidence="1" type="ORF">RDB_LOCUS74844</name>
</gene>
<dbReference type="EMBL" id="CAJMXA010001841">
    <property type="protein sequence ID" value="CAE6471126.1"/>
    <property type="molecule type" value="Genomic_DNA"/>
</dbReference>
<comment type="caution">
    <text evidence="1">The sequence shown here is derived from an EMBL/GenBank/DDBJ whole genome shotgun (WGS) entry which is preliminary data.</text>
</comment>
<accession>A0A8H3C412</accession>
<organism evidence="1 2">
    <name type="scientific">Rhizoctonia solani</name>
    <dbReference type="NCBI Taxonomy" id="456999"/>
    <lineage>
        <taxon>Eukaryota</taxon>
        <taxon>Fungi</taxon>
        <taxon>Dikarya</taxon>
        <taxon>Basidiomycota</taxon>
        <taxon>Agaricomycotina</taxon>
        <taxon>Agaricomycetes</taxon>
        <taxon>Cantharellales</taxon>
        <taxon>Ceratobasidiaceae</taxon>
        <taxon>Rhizoctonia</taxon>
    </lineage>
</organism>
<dbReference type="Proteomes" id="UP000663853">
    <property type="component" value="Unassembled WGS sequence"/>
</dbReference>
<sequence>MSANHNPDAVVRRWEEASAYLDNSLQAYLEACSTLQAHSPNVLLKLQTTVENLDQRLGSGHDSMARLIEQSRSSLKRARNVLATRIYSLPDEVLCTIFSIIVYESTNVPAITPVTDMKDRTIIIQHRLNILLAVCSTWRRALLSNGSFWSLIPFRGEKSIGVMSNAVDLSLRRSRNAPLHLAVHLHNCERSKLHEGLASMGKHWSRVQNLNVCSESLQDIRTIMRLLLSRTPPETMTELSICHDIKTEDEKEIPDEDDYLFAHNSGHQSLFEGLVESLRILRLSKINIHLDTVSFQGLVELRIEGVMLGYNSDLHQLLHALSASPELRNIQLIDIVSLPDPDNVESASDWIISTPRPSRSLLNIENLHLQDVYFDVIRLVLKWATPRTSRLVLQLSDRYLTINSDPKTHRTLTEFTAMLSEVEAQVDTLMVGYRSMDWLGGASGLRQILRSMPKLKTMYLHWWELDREVLNALTRPRPNTVCSTTDPEISTFPSLQYVYLTGVRLHDYKRFKKFVSSHPIKRLVLACAQPSCQASSEDDDEEWTSTQSHHMIPRWLKANVPDFQLLDSVDELPEFDPWTWQLW</sequence>
<name>A0A8H3C412_9AGAM</name>
<proteinExistence type="predicted"/>
<dbReference type="OrthoDB" id="432234at2759"/>
<evidence type="ECO:0000313" key="2">
    <source>
        <dbReference type="Proteomes" id="UP000663853"/>
    </source>
</evidence>
<protein>
    <recommendedName>
        <fullName evidence="3">F-box domain-containing protein</fullName>
    </recommendedName>
</protein>
<evidence type="ECO:0008006" key="3">
    <source>
        <dbReference type="Google" id="ProtNLM"/>
    </source>
</evidence>
<evidence type="ECO:0000313" key="1">
    <source>
        <dbReference type="EMBL" id="CAE6471126.1"/>
    </source>
</evidence>
<dbReference type="SUPFAM" id="SSF52047">
    <property type="entry name" value="RNI-like"/>
    <property type="match status" value="1"/>
</dbReference>